<proteinExistence type="predicted"/>
<dbReference type="PANTHER" id="PTHR38480:SF1">
    <property type="entry name" value="SLR0254 PROTEIN"/>
    <property type="match status" value="1"/>
</dbReference>
<evidence type="ECO:0000259" key="7">
    <source>
        <dbReference type="Pfam" id="PF06271"/>
    </source>
</evidence>
<feature type="transmembrane region" description="Helical" evidence="6">
    <location>
        <begin position="296"/>
        <end position="313"/>
    </location>
</feature>
<evidence type="ECO:0000256" key="4">
    <source>
        <dbReference type="ARBA" id="ARBA00023136"/>
    </source>
</evidence>
<evidence type="ECO:0000256" key="5">
    <source>
        <dbReference type="SAM" id="MobiDB-lite"/>
    </source>
</evidence>
<protein>
    <submittedName>
        <fullName evidence="8">Membrane protein/domain protein</fullName>
    </submittedName>
</protein>
<evidence type="ECO:0000313" key="9">
    <source>
        <dbReference type="Proteomes" id="UP000011511"/>
    </source>
</evidence>
<evidence type="ECO:0000313" key="8">
    <source>
        <dbReference type="EMBL" id="ELY89699.1"/>
    </source>
</evidence>
<feature type="domain" description="RDD" evidence="7">
    <location>
        <begin position="287"/>
        <end position="414"/>
    </location>
</feature>
<accession>L9ZTL1</accession>
<dbReference type="RefSeq" id="WP_007108239.1">
    <property type="nucleotide sequence ID" value="NZ_AOIK01000013.1"/>
</dbReference>
<dbReference type="PATRIC" id="fig|1227494.3.peg.872"/>
<keyword evidence="4 6" id="KW-0472">Membrane</keyword>
<dbReference type="EMBL" id="AOIK01000013">
    <property type="protein sequence ID" value="ELY89699.1"/>
    <property type="molecule type" value="Genomic_DNA"/>
</dbReference>
<feature type="transmembrane region" description="Helical" evidence="6">
    <location>
        <begin position="118"/>
        <end position="145"/>
    </location>
</feature>
<feature type="compositionally biased region" description="Low complexity" evidence="5">
    <location>
        <begin position="428"/>
        <end position="437"/>
    </location>
</feature>
<keyword evidence="2 6" id="KW-0812">Transmembrane</keyword>
<evidence type="ECO:0000256" key="1">
    <source>
        <dbReference type="ARBA" id="ARBA00004141"/>
    </source>
</evidence>
<feature type="transmembrane region" description="Helical" evidence="6">
    <location>
        <begin position="325"/>
        <end position="345"/>
    </location>
</feature>
<feature type="transmembrane region" description="Helical" evidence="6">
    <location>
        <begin position="152"/>
        <end position="171"/>
    </location>
</feature>
<feature type="region of interest" description="Disordered" evidence="5">
    <location>
        <begin position="428"/>
        <end position="448"/>
    </location>
</feature>
<evidence type="ECO:0000256" key="6">
    <source>
        <dbReference type="SAM" id="Phobius"/>
    </source>
</evidence>
<keyword evidence="3 6" id="KW-1133">Transmembrane helix</keyword>
<feature type="transmembrane region" description="Helical" evidence="6">
    <location>
        <begin position="53"/>
        <end position="73"/>
    </location>
</feature>
<name>L9ZTL1_NATA2</name>
<dbReference type="InterPro" id="IPR010432">
    <property type="entry name" value="RDD"/>
</dbReference>
<evidence type="ECO:0000256" key="3">
    <source>
        <dbReference type="ARBA" id="ARBA00022989"/>
    </source>
</evidence>
<reference evidence="8 9" key="1">
    <citation type="journal article" date="2014" name="PLoS Genet.">
        <title>Phylogenetically driven sequencing of extremely halophilic archaea reveals strategies for static and dynamic osmo-response.</title>
        <authorList>
            <person name="Becker E.A."/>
            <person name="Seitzer P.M."/>
            <person name="Tritt A."/>
            <person name="Larsen D."/>
            <person name="Krusor M."/>
            <person name="Yao A.I."/>
            <person name="Wu D."/>
            <person name="Madern D."/>
            <person name="Eisen J.A."/>
            <person name="Darling A.E."/>
            <person name="Facciotti M.T."/>
        </authorList>
    </citation>
    <scope>NUCLEOTIDE SEQUENCE [LARGE SCALE GENOMIC DNA]</scope>
    <source>
        <strain evidence="8 9">JCM 12890</strain>
    </source>
</reference>
<dbReference type="eggNOG" id="arCOG03633">
    <property type="taxonomic scope" value="Archaea"/>
</dbReference>
<evidence type="ECO:0000256" key="2">
    <source>
        <dbReference type="ARBA" id="ARBA00022692"/>
    </source>
</evidence>
<gene>
    <name evidence="8" type="ORF">C485_04355</name>
</gene>
<dbReference type="GO" id="GO:0016020">
    <property type="term" value="C:membrane"/>
    <property type="evidence" value="ECO:0007669"/>
    <property type="project" value="UniProtKB-SubCell"/>
</dbReference>
<dbReference type="Pfam" id="PF06271">
    <property type="entry name" value="RDD"/>
    <property type="match status" value="1"/>
</dbReference>
<dbReference type="AlphaFoldDB" id="L9ZTL1"/>
<comment type="caution">
    <text evidence="8">The sequence shown here is derived from an EMBL/GenBank/DDBJ whole genome shotgun (WGS) entry which is preliminary data.</text>
</comment>
<dbReference type="Proteomes" id="UP000011511">
    <property type="component" value="Unassembled WGS sequence"/>
</dbReference>
<dbReference type="PANTHER" id="PTHR38480">
    <property type="entry name" value="SLR0254 PROTEIN"/>
    <property type="match status" value="1"/>
</dbReference>
<sequence length="448" mass="47513">MTTLRIFGTIHANTRRIVEDDLREFASGADAIAVEQPRLGGTARSAIGLVCRYPLFFVGLQLLFVLQMPLYVLCNRDLRSAEFLVARTVAGKRPVHEVDRHPLDVLSDRSPGWIVGNWLAFLAVAVVFPIETLVAVGLAVGLLSVTTVRSRCGFRIPMLVAALSLAAVAYGSVVAGIFLSDIAGSVVLIYLGAGYLLIRRTLEARNEAMLAEVAALATANGYDRVCLAIGYKHLPGMVEHASGHGLLTADVFEPHWRASGEVLESEAVLDRDDSDARPNMETAGTVLRRRAAATGIDWLVIALLAFSASALLAGLDADASGGGDAVIGGLILLWWLLLPPTYFVVGEATYGRTVGKSLLDLAVVRIDGSPCTLGDAIVRTVLLPLDFLPAGYCLGAIIASTTDYGQRLGDIAAGTTVVKRERVTDSAASSRRSCSSSGVDPDANRTSI</sequence>
<keyword evidence="9" id="KW-1185">Reference proteome</keyword>
<comment type="subcellular location">
    <subcellularLocation>
        <location evidence="1">Membrane</location>
        <topology evidence="1">Multi-pass membrane protein</topology>
    </subcellularLocation>
</comment>
<feature type="transmembrane region" description="Helical" evidence="6">
    <location>
        <begin position="177"/>
        <end position="198"/>
    </location>
</feature>
<organism evidence="8 9">
    <name type="scientific">Natrinema altunense (strain JCM 12890 / CGMCC 1.3731 / AJ2)</name>
    <dbReference type="NCBI Taxonomy" id="1227494"/>
    <lineage>
        <taxon>Archaea</taxon>
        <taxon>Methanobacteriati</taxon>
        <taxon>Methanobacteriota</taxon>
        <taxon>Stenosarchaea group</taxon>
        <taxon>Halobacteria</taxon>
        <taxon>Halobacteriales</taxon>
        <taxon>Natrialbaceae</taxon>
        <taxon>Natrinema</taxon>
    </lineage>
</organism>